<organism evidence="3 4">
    <name type="scientific">Desulfatibacillum aliphaticivorans</name>
    <dbReference type="NCBI Taxonomy" id="218208"/>
    <lineage>
        <taxon>Bacteria</taxon>
        <taxon>Pseudomonadati</taxon>
        <taxon>Thermodesulfobacteriota</taxon>
        <taxon>Desulfobacteria</taxon>
        <taxon>Desulfobacterales</taxon>
        <taxon>Desulfatibacillaceae</taxon>
        <taxon>Desulfatibacillum</taxon>
    </lineage>
</organism>
<dbReference type="InterPro" id="IPR025877">
    <property type="entry name" value="MobA-like_NTP_Trfase"/>
</dbReference>
<dbReference type="eggNOG" id="COG1208">
    <property type="taxonomic scope" value="Bacteria"/>
</dbReference>
<dbReference type="Pfam" id="PF00535">
    <property type="entry name" value="Glycos_transf_2"/>
    <property type="match status" value="1"/>
</dbReference>
<dbReference type="RefSeq" id="WP_012610938.1">
    <property type="nucleotide sequence ID" value="NC_011768.1"/>
</dbReference>
<protein>
    <submittedName>
        <fullName evidence="3">Glycosyl transferase family 2</fullName>
    </submittedName>
</protein>
<dbReference type="PANTHER" id="PTHR48090:SF7">
    <property type="entry name" value="RFBJ PROTEIN"/>
    <property type="match status" value="1"/>
</dbReference>
<dbReference type="AlphaFoldDB" id="B8FFU9"/>
<dbReference type="Proteomes" id="UP000000739">
    <property type="component" value="Chromosome"/>
</dbReference>
<dbReference type="SUPFAM" id="SSF53448">
    <property type="entry name" value="Nucleotide-diphospho-sugar transferases"/>
    <property type="match status" value="2"/>
</dbReference>
<feature type="domain" description="Glycosyltransferase 2-like" evidence="1">
    <location>
        <begin position="259"/>
        <end position="377"/>
    </location>
</feature>
<reference evidence="3 4" key="1">
    <citation type="journal article" date="2012" name="Environ. Microbiol.">
        <title>The genome sequence of Desulfatibacillum alkenivorans AK-01: a blueprint for anaerobic alkane oxidation.</title>
        <authorList>
            <person name="Callaghan A.V."/>
            <person name="Morris B.E."/>
            <person name="Pereira I.A."/>
            <person name="McInerney M.J."/>
            <person name="Austin R.N."/>
            <person name="Groves J.T."/>
            <person name="Kukor J.J."/>
            <person name="Suflita J.M."/>
            <person name="Young L.Y."/>
            <person name="Zylstra G.J."/>
            <person name="Wawrik B."/>
        </authorList>
    </citation>
    <scope>NUCLEOTIDE SEQUENCE [LARGE SCALE GENOMIC DNA]</scope>
    <source>
        <strain evidence="3 4">AK-01</strain>
    </source>
</reference>
<evidence type="ECO:0000313" key="4">
    <source>
        <dbReference type="Proteomes" id="UP000000739"/>
    </source>
</evidence>
<dbReference type="CAZy" id="GT2">
    <property type="family name" value="Glycosyltransferase Family 2"/>
</dbReference>
<dbReference type="InterPro" id="IPR050256">
    <property type="entry name" value="Glycosyltransferase_2"/>
</dbReference>
<dbReference type="PANTHER" id="PTHR48090">
    <property type="entry name" value="UNDECAPRENYL-PHOSPHATE 4-DEOXY-4-FORMAMIDO-L-ARABINOSE TRANSFERASE-RELATED"/>
    <property type="match status" value="1"/>
</dbReference>
<evidence type="ECO:0000313" key="3">
    <source>
        <dbReference type="EMBL" id="ACL03504.1"/>
    </source>
</evidence>
<dbReference type="EMBL" id="CP001322">
    <property type="protein sequence ID" value="ACL03504.1"/>
    <property type="molecule type" value="Genomic_DNA"/>
</dbReference>
<dbReference type="Gene3D" id="3.90.550.10">
    <property type="entry name" value="Spore Coat Polysaccharide Biosynthesis Protein SpsA, Chain A"/>
    <property type="match status" value="2"/>
</dbReference>
<name>B8FFU9_DESAL</name>
<proteinExistence type="predicted"/>
<dbReference type="HOGENOM" id="CLU_575928_0_0_7"/>
<feature type="domain" description="MobA-like NTP transferase" evidence="2">
    <location>
        <begin position="9"/>
        <end position="137"/>
    </location>
</feature>
<dbReference type="GO" id="GO:0016779">
    <property type="term" value="F:nucleotidyltransferase activity"/>
    <property type="evidence" value="ECO:0007669"/>
    <property type="project" value="UniProtKB-ARBA"/>
</dbReference>
<keyword evidence="4" id="KW-1185">Reference proteome</keyword>
<sequence>MTEPMVRKAFVMASGKGSRFGKKPSAPPKTLSTVGGVSLLERNVRLIDQAFRPEIVYLVAGGVPEIVRRAARSFSSVQAKMIVIEATPQERQAGLLGGFSAIAKYVQPDEAFIAALGDEYYEGRDHKAFAQALAEHNGFSALCAFKPCQTQKDCKRNYSLVYDESTRRVSSIREKDGSGQGRFFGLGLAAAKGELAHLCRDYCERGAKASPYELINALPGPIPGCQFAGDYVNVNTTEDLWTARDLLWRKNKGLPDVDVVIPALNEEQCIEQVVLDFKRVCKQVIVMDNMSEDLTAEKARKAGALVVTRPMGGYGDAIKQGLELCTAQAVAVTEADGSFKSSDLEKLLPCLAFHDAVFGSRTSERLVQPGAFMPYLVRMANRTVGLFLSLLWPWHPAKFTDVGCSLRVMRQDAFLDISSSLIGQGPEFAPEVALELMAHGLRIVEVPISYHPRLGGGSKLSGNYKNSARTASRMLRLIVTKRIHK</sequence>
<dbReference type="InterPro" id="IPR029044">
    <property type="entry name" value="Nucleotide-diphossugar_trans"/>
</dbReference>
<dbReference type="InterPro" id="IPR001173">
    <property type="entry name" value="Glyco_trans_2-like"/>
</dbReference>
<evidence type="ECO:0000259" key="1">
    <source>
        <dbReference type="Pfam" id="PF00535"/>
    </source>
</evidence>
<accession>B8FFU9</accession>
<keyword evidence="3" id="KW-0808">Transferase</keyword>
<dbReference type="KEGG" id="dal:Dalk_1807"/>
<dbReference type="CDD" id="cd04179">
    <property type="entry name" value="DPM_DPG-synthase_like"/>
    <property type="match status" value="1"/>
</dbReference>
<gene>
    <name evidence="3" type="ordered locus">Dalk_1807</name>
</gene>
<evidence type="ECO:0000259" key="2">
    <source>
        <dbReference type="Pfam" id="PF12804"/>
    </source>
</evidence>
<dbReference type="Pfam" id="PF12804">
    <property type="entry name" value="NTP_transf_3"/>
    <property type="match status" value="1"/>
</dbReference>